<protein>
    <recommendedName>
        <fullName evidence="2">TRASH domain-containing protein</fullName>
    </recommendedName>
</protein>
<name>A0A0F9R922_9ZZZZ</name>
<evidence type="ECO:0008006" key="2">
    <source>
        <dbReference type="Google" id="ProtNLM"/>
    </source>
</evidence>
<proteinExistence type="predicted"/>
<dbReference type="NCBIfam" id="NF041023">
    <property type="entry name" value="PP0621_fam"/>
    <property type="match status" value="1"/>
</dbReference>
<gene>
    <name evidence="1" type="ORF">LCGC14_0678980</name>
</gene>
<dbReference type="EMBL" id="LAZR01001363">
    <property type="protein sequence ID" value="KKN45842.1"/>
    <property type="molecule type" value="Genomic_DNA"/>
</dbReference>
<reference evidence="1" key="1">
    <citation type="journal article" date="2015" name="Nature">
        <title>Complex archaea that bridge the gap between prokaryotes and eukaryotes.</title>
        <authorList>
            <person name="Spang A."/>
            <person name="Saw J.H."/>
            <person name="Jorgensen S.L."/>
            <person name="Zaremba-Niedzwiedzka K."/>
            <person name="Martijn J."/>
            <person name="Lind A.E."/>
            <person name="van Eijk R."/>
            <person name="Schleper C."/>
            <person name="Guy L."/>
            <person name="Ettema T.J."/>
        </authorList>
    </citation>
    <scope>NUCLEOTIDE SEQUENCE</scope>
</reference>
<dbReference type="AlphaFoldDB" id="A0A0F9R922"/>
<comment type="caution">
    <text evidence="1">The sequence shown here is derived from an EMBL/GenBank/DDBJ whole genome shotgun (WGS) entry which is preliminary data.</text>
</comment>
<accession>A0A0F9R922</accession>
<sequence length="72" mass="8377">MRILILLAIGLLLYLIISSLLRKTKSAEKTIETENLVRCEQCGLHVADHEAIQQNHHYFCSTQHLEEFRQSK</sequence>
<dbReference type="InterPro" id="IPR049708">
    <property type="entry name" value="PP0621-like"/>
</dbReference>
<organism evidence="1">
    <name type="scientific">marine sediment metagenome</name>
    <dbReference type="NCBI Taxonomy" id="412755"/>
    <lineage>
        <taxon>unclassified sequences</taxon>
        <taxon>metagenomes</taxon>
        <taxon>ecological metagenomes</taxon>
    </lineage>
</organism>
<evidence type="ECO:0000313" key="1">
    <source>
        <dbReference type="EMBL" id="KKN45842.1"/>
    </source>
</evidence>